<dbReference type="Proteomes" id="UP001418804">
    <property type="component" value="Unassembled WGS sequence"/>
</dbReference>
<accession>A0ABD5L0A9</accession>
<dbReference type="AlphaFoldDB" id="A0ABD5L0A9"/>
<dbReference type="RefSeq" id="WP_345936399.1">
    <property type="nucleotide sequence ID" value="NZ_JBDIVD010000002.1"/>
</dbReference>
<feature type="domain" description="Shedu protein SduA C-terminal" evidence="1">
    <location>
        <begin position="88"/>
        <end position="255"/>
    </location>
</feature>
<dbReference type="Pfam" id="PF14082">
    <property type="entry name" value="SduA_C"/>
    <property type="match status" value="1"/>
</dbReference>
<evidence type="ECO:0000259" key="1">
    <source>
        <dbReference type="Pfam" id="PF14082"/>
    </source>
</evidence>
<gene>
    <name evidence="2" type="ORF">ABDD91_26945</name>
</gene>
<reference evidence="2 3" key="2">
    <citation type="submission" date="2024-05" db="EMBL/GenBank/DDBJ databases">
        <authorList>
            <person name="Zheng X."/>
        </authorList>
    </citation>
    <scope>NUCLEOTIDE SEQUENCE [LARGE SCALE GENOMIC DNA]</scope>
    <source>
        <strain evidence="2 3">C4-10</strain>
    </source>
</reference>
<proteinExistence type="predicted"/>
<evidence type="ECO:0000313" key="2">
    <source>
        <dbReference type="EMBL" id="MEN3156479.1"/>
    </source>
</evidence>
<organism evidence="2 3">
    <name type="scientific">Priestia aryabhattai</name>
    <name type="common">Bacillus aryabhattai</name>
    <dbReference type="NCBI Taxonomy" id="412384"/>
    <lineage>
        <taxon>Bacteria</taxon>
        <taxon>Bacillati</taxon>
        <taxon>Bacillota</taxon>
        <taxon>Bacilli</taxon>
        <taxon>Bacillales</taxon>
        <taxon>Bacillaceae</taxon>
        <taxon>Priestia</taxon>
    </lineage>
</organism>
<protein>
    <submittedName>
        <fullName evidence="2">Shedu anti-phage system protein SduA domain-containing protein</fullName>
    </submittedName>
</protein>
<comment type="caution">
    <text evidence="2">The sequence shown here is derived from an EMBL/GenBank/DDBJ whole genome shotgun (WGS) entry which is preliminary data.</text>
</comment>
<dbReference type="InterPro" id="IPR025359">
    <property type="entry name" value="SduA_C"/>
</dbReference>
<evidence type="ECO:0000313" key="3">
    <source>
        <dbReference type="Proteomes" id="UP001418804"/>
    </source>
</evidence>
<sequence>MGLYQRDFMKITDEEKEKWEEVQQEELRDQVKNFSRPNYSHKYPIAVRHFLSFFPNHYMDNSELKDAETRFKDLAEKYKAAIDDTTATELDIKSFIKENEAYFLIASIVKNYDFGHHDLYLFPEFLLGNSYKVDYLIVGKNSYGYHFIFVEMENPYNKITIAGGKLGDTFRKGINQINDWKQYLTSNFSRLEETYNKYKKPTLSLPTEFSHYEPGRVHYVVVAGRRTDFNKRTRWEKMTYKDNQKIDLLHYDNLYDRAKAIIGGNTY</sequence>
<dbReference type="EMBL" id="JBDIVD010000002">
    <property type="protein sequence ID" value="MEN3156479.1"/>
    <property type="molecule type" value="Genomic_DNA"/>
</dbReference>
<reference evidence="2 3" key="1">
    <citation type="submission" date="2024-05" db="EMBL/GenBank/DDBJ databases">
        <title>The mechanism of isolation and screening of efficient mineral weathering bacteria priestia aryabhattai c4-10 with weathered biotite.</title>
        <authorList>
            <person name="Yang S."/>
        </authorList>
    </citation>
    <scope>NUCLEOTIDE SEQUENCE [LARGE SCALE GENOMIC DNA]</scope>
    <source>
        <strain evidence="2 3">C4-10</strain>
    </source>
</reference>
<name>A0ABD5L0A9_PRIAR</name>